<sequence length="72" mass="8084">MRARAFSSRSIAPSRSSSEFRIVFKILSFRLSNKSLNTPFPKKINTPRTTLRFIGFVAKISVLTPKLPADGQ</sequence>
<comment type="caution">
    <text evidence="1">The sequence shown here is derived from an EMBL/GenBank/DDBJ whole genome shotgun (WGS) entry which is preliminary data.</text>
</comment>
<protein>
    <submittedName>
        <fullName evidence="1">Uncharacterized protein</fullName>
    </submittedName>
</protein>
<dbReference type="EMBL" id="JBBPBM010000056">
    <property type="protein sequence ID" value="KAK8516948.1"/>
    <property type="molecule type" value="Genomic_DNA"/>
</dbReference>
<evidence type="ECO:0000313" key="2">
    <source>
        <dbReference type="Proteomes" id="UP001472677"/>
    </source>
</evidence>
<accession>A0ABR2CBS5</accession>
<keyword evidence="2" id="KW-1185">Reference proteome</keyword>
<dbReference type="Proteomes" id="UP001472677">
    <property type="component" value="Unassembled WGS sequence"/>
</dbReference>
<reference evidence="1 2" key="1">
    <citation type="journal article" date="2024" name="G3 (Bethesda)">
        <title>Genome assembly of Hibiscus sabdariffa L. provides insights into metabolisms of medicinal natural products.</title>
        <authorList>
            <person name="Kim T."/>
        </authorList>
    </citation>
    <scope>NUCLEOTIDE SEQUENCE [LARGE SCALE GENOMIC DNA]</scope>
    <source>
        <strain evidence="1">TK-2024</strain>
        <tissue evidence="1">Old leaves</tissue>
    </source>
</reference>
<evidence type="ECO:0000313" key="1">
    <source>
        <dbReference type="EMBL" id="KAK8516948.1"/>
    </source>
</evidence>
<gene>
    <name evidence="1" type="ORF">V6N12_032148</name>
</gene>
<name>A0ABR2CBS5_9ROSI</name>
<organism evidence="1 2">
    <name type="scientific">Hibiscus sabdariffa</name>
    <name type="common">roselle</name>
    <dbReference type="NCBI Taxonomy" id="183260"/>
    <lineage>
        <taxon>Eukaryota</taxon>
        <taxon>Viridiplantae</taxon>
        <taxon>Streptophyta</taxon>
        <taxon>Embryophyta</taxon>
        <taxon>Tracheophyta</taxon>
        <taxon>Spermatophyta</taxon>
        <taxon>Magnoliopsida</taxon>
        <taxon>eudicotyledons</taxon>
        <taxon>Gunneridae</taxon>
        <taxon>Pentapetalae</taxon>
        <taxon>rosids</taxon>
        <taxon>malvids</taxon>
        <taxon>Malvales</taxon>
        <taxon>Malvaceae</taxon>
        <taxon>Malvoideae</taxon>
        <taxon>Hibiscus</taxon>
    </lineage>
</organism>
<proteinExistence type="predicted"/>